<dbReference type="Proteomes" id="UP000016927">
    <property type="component" value="Unassembled WGS sequence"/>
</dbReference>
<dbReference type="GO" id="GO:0004805">
    <property type="term" value="F:trehalose-phosphatase activity"/>
    <property type="evidence" value="ECO:0007669"/>
    <property type="project" value="TreeGrafter"/>
</dbReference>
<dbReference type="GO" id="GO:0003825">
    <property type="term" value="F:alpha,alpha-trehalose-phosphate synthase (UDP-forming) activity"/>
    <property type="evidence" value="ECO:0007669"/>
    <property type="project" value="TreeGrafter"/>
</dbReference>
<dbReference type="PANTHER" id="PTHR10788">
    <property type="entry name" value="TREHALOSE-6-PHOSPHATE SYNTHASE"/>
    <property type="match status" value="1"/>
</dbReference>
<dbReference type="Gene3D" id="3.40.50.2000">
    <property type="entry name" value="Glycogen Phosphorylase B"/>
    <property type="match status" value="2"/>
</dbReference>
<sequence>MKLIVVSNRLPISVKRNEKGFEYFHSSGGLVTGLQSIKDKINFSWFGNISSKGLTESEEEQIRNECKEKFNSFPVFIDSKLNHDSYNGFCNAILWPMLHHFTDDVNQTNYNYEAYITYNSQFCDRLVEIAEEGDIIWVHDYHLMALPKLLRERLGDKVKIMFFLHTPFPTEVALNTLKCRKFILNSLNMCDLVSFHSYEYVLNYIQCCVDNKIEEPKKIDAVPIGIDPTIFTDCLKKSETQEKIEYYLHKFKDKRIILGVDRTDYIKGIPQRMIAFKNFLNKYEKYRDNTVLIQIAVPSRMEVKEYQAYVSYTNEIVSEVNSTIGNVEDTKIYLLNKSVDFTTLCALYYVSDVLLITSLRDGMNLVAMEYIACQEENKGVIVLSELTGVSTTLPGSISVNSWTIEEITDGLYKALEVSSEEREIRFRTNFDNLYKFTSYEWAENNLDKLCEDWREKLNTEE</sequence>
<organism evidence="3 4">
    <name type="scientific">Nosema bombycis (strain CQ1 / CVCC 102059)</name>
    <name type="common">Microsporidian parasite</name>
    <name type="synonym">Pebrine of silkworm</name>
    <dbReference type="NCBI Taxonomy" id="578461"/>
    <lineage>
        <taxon>Eukaryota</taxon>
        <taxon>Fungi</taxon>
        <taxon>Fungi incertae sedis</taxon>
        <taxon>Microsporidia</taxon>
        <taxon>Nosematidae</taxon>
        <taxon>Nosema</taxon>
    </lineage>
</organism>
<dbReference type="Pfam" id="PF00982">
    <property type="entry name" value="Glyco_transf_20"/>
    <property type="match status" value="1"/>
</dbReference>
<keyword evidence="4" id="KW-1185">Reference proteome</keyword>
<dbReference type="AlphaFoldDB" id="R0MJF5"/>
<keyword evidence="2" id="KW-0808">Transferase</keyword>
<dbReference type="GO" id="GO:0005992">
    <property type="term" value="P:trehalose biosynthetic process"/>
    <property type="evidence" value="ECO:0007669"/>
    <property type="project" value="InterPro"/>
</dbReference>
<evidence type="ECO:0000313" key="3">
    <source>
        <dbReference type="EMBL" id="EOB14340.1"/>
    </source>
</evidence>
<dbReference type="PANTHER" id="PTHR10788:SF106">
    <property type="entry name" value="BCDNA.GH08860"/>
    <property type="match status" value="1"/>
</dbReference>
<dbReference type="FunFam" id="3.40.50.2000:FF:000010">
    <property type="entry name" value="Alpha,alpha-trehalose-phosphate synthase"/>
    <property type="match status" value="1"/>
</dbReference>
<protein>
    <submittedName>
        <fullName evidence="3">Alpha,alpha trehalose-phosphate synthase</fullName>
    </submittedName>
</protein>
<reference evidence="3 4" key="1">
    <citation type="journal article" date="2013" name="BMC Genomics">
        <title>Comparative genomics of parasitic silkworm microsporidia reveal an association between genome expansion and host adaptation.</title>
        <authorList>
            <person name="Pan G."/>
            <person name="Xu J."/>
            <person name="Li T."/>
            <person name="Xia Q."/>
            <person name="Liu S.L."/>
            <person name="Zhang G."/>
            <person name="Li S."/>
            <person name="Li C."/>
            <person name="Liu H."/>
            <person name="Yang L."/>
            <person name="Liu T."/>
            <person name="Zhang X."/>
            <person name="Wu Z."/>
            <person name="Fan W."/>
            <person name="Dang X."/>
            <person name="Xiang H."/>
            <person name="Tao M."/>
            <person name="Li Y."/>
            <person name="Hu J."/>
            <person name="Li Z."/>
            <person name="Lin L."/>
            <person name="Luo J."/>
            <person name="Geng L."/>
            <person name="Wang L."/>
            <person name="Long M."/>
            <person name="Wan Y."/>
            <person name="He N."/>
            <person name="Zhang Z."/>
            <person name="Lu C."/>
            <person name="Keeling P.J."/>
            <person name="Wang J."/>
            <person name="Xiang Z."/>
            <person name="Zhou Z."/>
        </authorList>
    </citation>
    <scope>NUCLEOTIDE SEQUENCE [LARGE SCALE GENOMIC DNA]</scope>
    <source>
        <strain evidence="4">CQ1 / CVCC 102059</strain>
    </source>
</reference>
<accession>R0MJF5</accession>
<evidence type="ECO:0000256" key="2">
    <source>
        <dbReference type="ARBA" id="ARBA00022679"/>
    </source>
</evidence>
<dbReference type="GO" id="GO:0005829">
    <property type="term" value="C:cytosol"/>
    <property type="evidence" value="ECO:0007669"/>
    <property type="project" value="TreeGrafter"/>
</dbReference>
<name>R0MJF5_NOSB1</name>
<dbReference type="CDD" id="cd03788">
    <property type="entry name" value="GT20_TPS"/>
    <property type="match status" value="1"/>
</dbReference>
<dbReference type="InterPro" id="IPR001830">
    <property type="entry name" value="Glyco_trans_20"/>
</dbReference>
<evidence type="ECO:0000256" key="1">
    <source>
        <dbReference type="ARBA" id="ARBA00022676"/>
    </source>
</evidence>
<dbReference type="OMA" id="VGEPAIH"/>
<dbReference type="HOGENOM" id="CLU_002351_7_2_1"/>
<dbReference type="OrthoDB" id="755951at2759"/>
<gene>
    <name evidence="3" type="ORF">NBO_29gi002</name>
</gene>
<keyword evidence="1" id="KW-0328">Glycosyltransferase</keyword>
<dbReference type="STRING" id="578461.R0MJF5"/>
<dbReference type="EMBL" id="KB908937">
    <property type="protein sequence ID" value="EOB14340.1"/>
    <property type="molecule type" value="Genomic_DNA"/>
</dbReference>
<dbReference type="VEuPathDB" id="MicrosporidiaDB:NBO_29gi002"/>
<evidence type="ECO:0000313" key="4">
    <source>
        <dbReference type="Proteomes" id="UP000016927"/>
    </source>
</evidence>
<dbReference type="SUPFAM" id="SSF53756">
    <property type="entry name" value="UDP-Glycosyltransferase/glycogen phosphorylase"/>
    <property type="match status" value="1"/>
</dbReference>
<proteinExistence type="predicted"/>